<reference evidence="4 5" key="1">
    <citation type="submission" date="2017-07" db="EMBL/GenBank/DDBJ databases">
        <title>A draft genome sequence of Gluconacetobacter entanii LTH 4560.</title>
        <authorList>
            <person name="Skraban J."/>
            <person name="Cleenwerck I."/>
            <person name="Vandamme P."/>
            <person name="Trcek J."/>
        </authorList>
    </citation>
    <scope>NUCLEOTIDE SEQUENCE [LARGE SCALE GENOMIC DNA]</scope>
    <source>
        <strain evidence="4 5">LTH 4560</strain>
    </source>
</reference>
<dbReference type="GO" id="GO:0051287">
    <property type="term" value="F:NAD binding"/>
    <property type="evidence" value="ECO:0007669"/>
    <property type="project" value="InterPro"/>
</dbReference>
<dbReference type="InterPro" id="IPR037232">
    <property type="entry name" value="NADH_quin_OxRdtase_su_C/D-like"/>
</dbReference>
<dbReference type="OrthoDB" id="9801496at2"/>
<evidence type="ECO:0000256" key="1">
    <source>
        <dbReference type="ARBA" id="ARBA00023002"/>
    </source>
</evidence>
<dbReference type="PANTHER" id="PTHR43485">
    <property type="entry name" value="HYDROGENASE-4 COMPONENT G"/>
    <property type="match status" value="1"/>
</dbReference>
<organism evidence="4 5">
    <name type="scientific">Gluconacetobacter entanii</name>
    <dbReference type="NCBI Taxonomy" id="108528"/>
    <lineage>
        <taxon>Bacteria</taxon>
        <taxon>Pseudomonadati</taxon>
        <taxon>Pseudomonadota</taxon>
        <taxon>Alphaproteobacteria</taxon>
        <taxon>Acetobacterales</taxon>
        <taxon>Acetobacteraceae</taxon>
        <taxon>Gluconacetobacter</taxon>
    </lineage>
</organism>
<dbReference type="InterPro" id="IPR001135">
    <property type="entry name" value="NADH_Q_OxRdtase_suD"/>
</dbReference>
<dbReference type="Pfam" id="PF00346">
    <property type="entry name" value="Complex1_49kDa"/>
    <property type="match status" value="1"/>
</dbReference>
<dbReference type="Proteomes" id="UP000248301">
    <property type="component" value="Unassembled WGS sequence"/>
</dbReference>
<dbReference type="PANTHER" id="PTHR43485:SF1">
    <property type="entry name" value="FORMATE HYDROGENLYASE SUBUNIT 5-RELATED"/>
    <property type="match status" value="1"/>
</dbReference>
<feature type="region of interest" description="Disordered" evidence="2">
    <location>
        <begin position="61"/>
        <end position="81"/>
    </location>
</feature>
<dbReference type="GO" id="GO:0048038">
    <property type="term" value="F:quinone binding"/>
    <property type="evidence" value="ECO:0007669"/>
    <property type="project" value="InterPro"/>
</dbReference>
<evidence type="ECO:0000259" key="3">
    <source>
        <dbReference type="Pfam" id="PF00346"/>
    </source>
</evidence>
<evidence type="ECO:0000256" key="2">
    <source>
        <dbReference type="SAM" id="MobiDB-lite"/>
    </source>
</evidence>
<accession>A0A318Q0M4</accession>
<name>A0A318Q0M4_9PROT</name>
<dbReference type="Gene3D" id="1.10.645.10">
    <property type="entry name" value="Cytochrome-c3 Hydrogenase, chain B"/>
    <property type="match status" value="1"/>
</dbReference>
<sequence length="657" mass="68163">MALGACDGGLDRACGHGGRGRWPGGYDGLRPCDDGRVPVRAPAGTFRAVARAAAPCPFRPAAHPAIRGDDDDGDGGGTGVGLGHGRAAAGAVAAVCGGVGGSGRHGRAITPGGDAGRCAGAQCQRAGPAGAAGGRACGRGVSGGTVTMAQVRDGLTALVARWAEAQGGGPGDVPWRFHLTEDAWRDLLACLVADPSPFVGMWCDGRAVFVVLAPQVGEMLVISTPVEMQRYWGLSCACPAAGVYERMIHDLWGVEALDARDLRPWLDHGAWGVTWPLSDRPVPVQGASVAEFREVAEVMRAGGTICEYGPADGGFHAPAYLRLAVPGARVVDAQWWMGYAHRGIGARMRGSDPAQALRLAARIDGAASVAHQAALARAMEQALRQEVAGQVAATRAMFCELERVATVLFDVGGVAEAAGDVRLARECAQAREHVLAFCYAAFGRRMLMDVVTFGGDGGDAAAFASRAEEVCTWLRGAHARLEALYRHPRGLGGLVRGLGVLSADMARQLGVTGVVARASGREGDLRHLTPGYHDGWLPAGVEQAGDVDARMRVRLRTVGVSLRILDALGGVLSRAQPAADTASSPVGDGEGTGWAEGPRGAIRYWVRMQAGQLAAVGICESTPAHMLASEIAMRDAHDTDMPVIMRSFGLSPAGADL</sequence>
<dbReference type="EMBL" id="NKUF01000001">
    <property type="protein sequence ID" value="PYD64735.1"/>
    <property type="molecule type" value="Genomic_DNA"/>
</dbReference>
<protein>
    <submittedName>
        <fullName evidence="4">Ni Fe-hydrogenase III large subunit-like protein</fullName>
    </submittedName>
</protein>
<keyword evidence="1" id="KW-0560">Oxidoreductase</keyword>
<evidence type="ECO:0000313" key="4">
    <source>
        <dbReference type="EMBL" id="PYD64735.1"/>
    </source>
</evidence>
<dbReference type="GO" id="GO:0016651">
    <property type="term" value="F:oxidoreductase activity, acting on NAD(P)H"/>
    <property type="evidence" value="ECO:0007669"/>
    <property type="project" value="InterPro"/>
</dbReference>
<gene>
    <name evidence="4" type="ORF">CFR72_00870</name>
</gene>
<dbReference type="InterPro" id="IPR029014">
    <property type="entry name" value="NiFe-Hase_large"/>
</dbReference>
<dbReference type="AlphaFoldDB" id="A0A318Q0M4"/>
<dbReference type="SUPFAM" id="SSF143243">
    <property type="entry name" value="Nqo5-like"/>
    <property type="match status" value="1"/>
</dbReference>
<evidence type="ECO:0000313" key="5">
    <source>
        <dbReference type="Proteomes" id="UP000248301"/>
    </source>
</evidence>
<proteinExistence type="predicted"/>
<dbReference type="InterPro" id="IPR052197">
    <property type="entry name" value="ComplexI_49kDa-like"/>
</dbReference>
<comment type="caution">
    <text evidence="4">The sequence shown here is derived from an EMBL/GenBank/DDBJ whole genome shotgun (WGS) entry which is preliminary data.</text>
</comment>
<dbReference type="SUPFAM" id="SSF56762">
    <property type="entry name" value="HydB/Nqo4-like"/>
    <property type="match status" value="1"/>
</dbReference>
<feature type="domain" description="NADH-quinone oxidoreductase subunit D" evidence="3">
    <location>
        <begin position="427"/>
        <end position="567"/>
    </location>
</feature>